<protein>
    <submittedName>
        <fullName evidence="1">Uncharacterized protein</fullName>
    </submittedName>
</protein>
<dbReference type="EMBL" id="CP013244">
    <property type="protein sequence ID" value="ANP47245.1"/>
    <property type="molecule type" value="Genomic_DNA"/>
</dbReference>
<reference evidence="1 2" key="1">
    <citation type="submission" date="2015-11" db="EMBL/GenBank/DDBJ databases">
        <title>Whole-Genome Sequence of Candidatus Oderbacter manganicum from the National Park Lower Oder Valley, Germany.</title>
        <authorList>
            <person name="Braun B."/>
            <person name="Liere K."/>
            <person name="Szewzyk U."/>
        </authorList>
    </citation>
    <scope>NUCLEOTIDE SEQUENCE [LARGE SCALE GENOMIC DNA]</scope>
    <source>
        <strain evidence="1 2">OTSz_A_272</strain>
    </source>
</reference>
<dbReference type="InParanoid" id="A0A1B1AL29"/>
<dbReference type="SUPFAM" id="SSF52540">
    <property type="entry name" value="P-loop containing nucleoside triphosphate hydrolases"/>
    <property type="match status" value="1"/>
</dbReference>
<proteinExistence type="predicted"/>
<dbReference type="Proteomes" id="UP000092498">
    <property type="component" value="Chromosome"/>
</dbReference>
<evidence type="ECO:0000313" key="2">
    <source>
        <dbReference type="Proteomes" id="UP000092498"/>
    </source>
</evidence>
<dbReference type="AlphaFoldDB" id="A0A1B1AL29"/>
<dbReference type="KEGG" id="cbot:ATE48_15605"/>
<dbReference type="Gene3D" id="3.40.50.300">
    <property type="entry name" value="P-loop containing nucleotide triphosphate hydrolases"/>
    <property type="match status" value="1"/>
</dbReference>
<name>A0A1B1AL29_9PROT</name>
<organism evidence="1 2">
    <name type="scientific">Candidatus Viadribacter manganicus</name>
    <dbReference type="NCBI Taxonomy" id="1759059"/>
    <lineage>
        <taxon>Bacteria</taxon>
        <taxon>Pseudomonadati</taxon>
        <taxon>Pseudomonadota</taxon>
        <taxon>Alphaproteobacteria</taxon>
        <taxon>Hyphomonadales</taxon>
        <taxon>Hyphomonadaceae</taxon>
        <taxon>Candidatus Viadribacter</taxon>
    </lineage>
</organism>
<keyword evidence="2" id="KW-1185">Reference proteome</keyword>
<sequence length="267" mass="29539">MPASCSSKPAPNLPRFDCLRNAESRDKVPQMPFRLVFLGMLGSGKSYVARKAASLTGGVVLPFAKDVYRLSEAVLGRPVDKRIQSDRALLKTIGTDWGREGRADVDAVLQARLAELWPERHGYADIWVDSFVRYAGAQPAAHIFNDDTRFPNELCRTVALGFLPFYVGVSEATRGSRLAVRGEAVAPAAYRHPSEIMNTTLSTVAIDENLAPIVWNDDAAAPKRDWIVSQETFFAWLQTNDAAALTDFAQQSPPQSLCEWARSEPWK</sequence>
<evidence type="ECO:0000313" key="1">
    <source>
        <dbReference type="EMBL" id="ANP47245.1"/>
    </source>
</evidence>
<accession>A0A1B1AL29</accession>
<dbReference type="InterPro" id="IPR027417">
    <property type="entry name" value="P-loop_NTPase"/>
</dbReference>
<gene>
    <name evidence="1" type="ORF">ATE48_15605</name>
</gene>